<protein>
    <submittedName>
        <fullName evidence="3">7035_t:CDS:1</fullName>
    </submittedName>
</protein>
<dbReference type="SMART" id="SM00271">
    <property type="entry name" value="DnaJ"/>
    <property type="match status" value="1"/>
</dbReference>
<dbReference type="SUPFAM" id="SSF46565">
    <property type="entry name" value="Chaperone J-domain"/>
    <property type="match status" value="1"/>
</dbReference>
<dbReference type="InterPro" id="IPR026894">
    <property type="entry name" value="DnaJ_X"/>
</dbReference>
<dbReference type="CDD" id="cd06257">
    <property type="entry name" value="DnaJ"/>
    <property type="match status" value="1"/>
</dbReference>
<dbReference type="EMBL" id="CAJVPS010002972">
    <property type="protein sequence ID" value="CAG8580016.1"/>
    <property type="molecule type" value="Genomic_DNA"/>
</dbReference>
<dbReference type="InterPro" id="IPR036869">
    <property type="entry name" value="J_dom_sf"/>
</dbReference>
<dbReference type="PANTHER" id="PTHR44094:SF8">
    <property type="entry name" value="DNAJ HEAT SHOCK N-TERMINAL DOMAIN-CONTAINING PROTEIN-RELATED"/>
    <property type="match status" value="1"/>
</dbReference>
<sequence>MSLQAALQENERRLKNGEIDKNEYSISKQEILKTWLNKSSKTEPSNAESKPKETSLYIALQLEPNATEAEIKSNYKKLALKHHPDKNGGIETEEWNKISKAYEILSNEDKRAIYDNYGTIHDLGKASLNVHVGGDSWIPYIGNLEIGLWLASVVEDGSSPELKMINSSEQRERRHITRVSRIARHLQDKLHQFPNNDHAEFKSFKESLSQEAQKLSTEPNGKRLLSLLGEIYVSRAEAHQNRFPMATMLNGFNGAINSFSFASGLVSGYLKAKRRPSGMNEKETNEVIWQLAKSEISSIARETSDKVLSDKSYFANNLYILGKVWKDVGKS</sequence>
<feature type="region of interest" description="Disordered" evidence="1">
    <location>
        <begin position="1"/>
        <end position="20"/>
    </location>
</feature>
<dbReference type="PROSITE" id="PS50076">
    <property type="entry name" value="DNAJ_2"/>
    <property type="match status" value="1"/>
</dbReference>
<dbReference type="Pfam" id="PF00226">
    <property type="entry name" value="DnaJ"/>
    <property type="match status" value="1"/>
</dbReference>
<name>A0A9N9G642_9GLOM</name>
<organism evidence="3 4">
    <name type="scientific">Ambispora leptoticha</name>
    <dbReference type="NCBI Taxonomy" id="144679"/>
    <lineage>
        <taxon>Eukaryota</taxon>
        <taxon>Fungi</taxon>
        <taxon>Fungi incertae sedis</taxon>
        <taxon>Mucoromycota</taxon>
        <taxon>Glomeromycotina</taxon>
        <taxon>Glomeromycetes</taxon>
        <taxon>Archaeosporales</taxon>
        <taxon>Ambisporaceae</taxon>
        <taxon>Ambispora</taxon>
    </lineage>
</organism>
<dbReference type="InterPro" id="IPR052423">
    <property type="entry name" value="EMIR"/>
</dbReference>
<dbReference type="PANTHER" id="PTHR44094">
    <property type="entry name" value="DNAJ HEAT SHOCK N-TERMINAL DOMAIN-CONTAINING PROTEIN"/>
    <property type="match status" value="1"/>
</dbReference>
<feature type="domain" description="J" evidence="2">
    <location>
        <begin position="55"/>
        <end position="118"/>
    </location>
</feature>
<feature type="compositionally biased region" description="Basic and acidic residues" evidence="1">
    <location>
        <begin position="9"/>
        <end position="20"/>
    </location>
</feature>
<reference evidence="3" key="1">
    <citation type="submission" date="2021-06" db="EMBL/GenBank/DDBJ databases">
        <authorList>
            <person name="Kallberg Y."/>
            <person name="Tangrot J."/>
            <person name="Rosling A."/>
        </authorList>
    </citation>
    <scope>NUCLEOTIDE SEQUENCE</scope>
    <source>
        <strain evidence="3">FL130A</strain>
    </source>
</reference>
<evidence type="ECO:0000313" key="4">
    <source>
        <dbReference type="Proteomes" id="UP000789508"/>
    </source>
</evidence>
<dbReference type="InterPro" id="IPR001623">
    <property type="entry name" value="DnaJ_domain"/>
</dbReference>
<dbReference type="Proteomes" id="UP000789508">
    <property type="component" value="Unassembled WGS sequence"/>
</dbReference>
<comment type="caution">
    <text evidence="3">The sequence shown here is derived from an EMBL/GenBank/DDBJ whole genome shotgun (WGS) entry which is preliminary data.</text>
</comment>
<dbReference type="Pfam" id="PF14308">
    <property type="entry name" value="DnaJ-X"/>
    <property type="match status" value="1"/>
</dbReference>
<dbReference type="PRINTS" id="PR00625">
    <property type="entry name" value="JDOMAIN"/>
</dbReference>
<evidence type="ECO:0000256" key="1">
    <source>
        <dbReference type="SAM" id="MobiDB-lite"/>
    </source>
</evidence>
<keyword evidence="4" id="KW-1185">Reference proteome</keyword>
<evidence type="ECO:0000259" key="2">
    <source>
        <dbReference type="PROSITE" id="PS50076"/>
    </source>
</evidence>
<dbReference type="OrthoDB" id="436519at2759"/>
<evidence type="ECO:0000313" key="3">
    <source>
        <dbReference type="EMBL" id="CAG8580016.1"/>
    </source>
</evidence>
<dbReference type="AlphaFoldDB" id="A0A9N9G642"/>
<gene>
    <name evidence="3" type="ORF">ALEPTO_LOCUS7212</name>
</gene>
<dbReference type="Gene3D" id="1.10.287.110">
    <property type="entry name" value="DnaJ domain"/>
    <property type="match status" value="1"/>
</dbReference>
<accession>A0A9N9G642</accession>
<proteinExistence type="predicted"/>